<evidence type="ECO:0000313" key="2">
    <source>
        <dbReference type="Proteomes" id="UP000683436"/>
    </source>
</evidence>
<organism evidence="1 2">
    <name type="scientific">Stutzerimonas zhaodongensis</name>
    <dbReference type="NCBI Taxonomy" id="1176257"/>
    <lineage>
        <taxon>Bacteria</taxon>
        <taxon>Pseudomonadati</taxon>
        <taxon>Pseudomonadota</taxon>
        <taxon>Gammaproteobacteria</taxon>
        <taxon>Pseudomonadales</taxon>
        <taxon>Pseudomonadaceae</taxon>
        <taxon>Stutzerimonas</taxon>
    </lineage>
</organism>
<sequence length="51" mass="5521">MGEFLFEFAEVTLNGAFINLDALVGYSLVNGIAIESAVLAREKAKDELMAE</sequence>
<dbReference type="RefSeq" id="WP_168423440.1">
    <property type="nucleotide sequence ID" value="NZ_CP076683.1"/>
</dbReference>
<proteinExistence type="predicted"/>
<accession>A0ABX8IW36</accession>
<keyword evidence="2" id="KW-1185">Reference proteome</keyword>
<gene>
    <name evidence="1" type="ORF">KQ248_21795</name>
</gene>
<dbReference type="EMBL" id="CP076683">
    <property type="protein sequence ID" value="QWV17044.1"/>
    <property type="molecule type" value="Genomic_DNA"/>
</dbReference>
<dbReference type="Proteomes" id="UP000683436">
    <property type="component" value="Chromosome"/>
</dbReference>
<evidence type="ECO:0000313" key="1">
    <source>
        <dbReference type="EMBL" id="QWV17044.1"/>
    </source>
</evidence>
<name>A0ABX8IW36_9GAMM</name>
<reference evidence="1 2" key="1">
    <citation type="submission" date="2021-06" db="EMBL/GenBank/DDBJ databases">
        <title>Microbial metabolic specificity influences pelagic lipid remineralization.</title>
        <authorList>
            <person name="Behrendt L."/>
            <person name="Hunter J.E."/>
            <person name="Alcolombri U."/>
            <person name="Smriga S."/>
            <person name="Mincer T."/>
            <person name="Lowenstein D.P."/>
            <person name="Peaudecerf F.J."/>
            <person name="Fernandez V.I."/>
            <person name="Fredricks H."/>
            <person name="Almblad H."/>
            <person name="Harrison J.J."/>
            <person name="Stocker R."/>
            <person name="Van Mooy B.A.S."/>
        </authorList>
    </citation>
    <scope>NUCLEOTIDE SEQUENCE [LARGE SCALE GENOMIC DNA]</scope>
    <source>
        <strain evidence="1 2">A252</strain>
    </source>
</reference>
<protein>
    <submittedName>
        <fullName evidence="1">Uncharacterized protein</fullName>
    </submittedName>
</protein>